<feature type="transmembrane region" description="Helical" evidence="1">
    <location>
        <begin position="136"/>
        <end position="158"/>
    </location>
</feature>
<keyword evidence="1" id="KW-0812">Transmembrane</keyword>
<proteinExistence type="predicted"/>
<keyword evidence="1" id="KW-0472">Membrane</keyword>
<sequence length="170" mass="19643">MKKLEQLKEAIANTPPDRLAKIEYQSHFMQMLGISVVCIMLVVKGLWYIIFAFIFGISISYTQGITAYKKYQNIKAMLGEEDPLGFETDISPTRRRSKIITHVFGTNPTWQSSLLAVAIPSLILVPLDISRWLMVLAYLIAIPTTYVLIYFFLFYWVAYPTYKKEVLMKK</sequence>
<reference evidence="2" key="1">
    <citation type="journal article" date="2015" name="Nature">
        <title>Complex archaea that bridge the gap between prokaryotes and eukaryotes.</title>
        <authorList>
            <person name="Spang A."/>
            <person name="Saw J.H."/>
            <person name="Jorgensen S.L."/>
            <person name="Zaremba-Niedzwiedzka K."/>
            <person name="Martijn J."/>
            <person name="Lind A.E."/>
            <person name="van Eijk R."/>
            <person name="Schleper C."/>
            <person name="Guy L."/>
            <person name="Ettema T.J."/>
        </authorList>
    </citation>
    <scope>NUCLEOTIDE SEQUENCE</scope>
</reference>
<feature type="transmembrane region" description="Helical" evidence="1">
    <location>
        <begin position="31"/>
        <end position="61"/>
    </location>
</feature>
<dbReference type="AlphaFoldDB" id="A0A0F9UXC7"/>
<protein>
    <submittedName>
        <fullName evidence="2">Uncharacterized protein</fullName>
    </submittedName>
</protein>
<comment type="caution">
    <text evidence="2">The sequence shown here is derived from an EMBL/GenBank/DDBJ whole genome shotgun (WGS) entry which is preliminary data.</text>
</comment>
<organism evidence="2">
    <name type="scientific">marine sediment metagenome</name>
    <dbReference type="NCBI Taxonomy" id="412755"/>
    <lineage>
        <taxon>unclassified sequences</taxon>
        <taxon>metagenomes</taxon>
        <taxon>ecological metagenomes</taxon>
    </lineage>
</organism>
<name>A0A0F9UXC7_9ZZZZ</name>
<feature type="transmembrane region" description="Helical" evidence="1">
    <location>
        <begin position="110"/>
        <end position="129"/>
    </location>
</feature>
<dbReference type="EMBL" id="LAZR01000515">
    <property type="protein sequence ID" value="KKN65831.1"/>
    <property type="molecule type" value="Genomic_DNA"/>
</dbReference>
<evidence type="ECO:0000256" key="1">
    <source>
        <dbReference type="SAM" id="Phobius"/>
    </source>
</evidence>
<keyword evidence="1" id="KW-1133">Transmembrane helix</keyword>
<gene>
    <name evidence="2" type="ORF">LCGC14_0477670</name>
</gene>
<evidence type="ECO:0000313" key="2">
    <source>
        <dbReference type="EMBL" id="KKN65831.1"/>
    </source>
</evidence>
<accession>A0A0F9UXC7</accession>